<dbReference type="Pfam" id="PF00072">
    <property type="entry name" value="Response_reg"/>
    <property type="match status" value="1"/>
</dbReference>
<evidence type="ECO:0000256" key="1">
    <source>
        <dbReference type="PROSITE-ProRule" id="PRU00169"/>
    </source>
</evidence>
<dbReference type="SMART" id="SM00448">
    <property type="entry name" value="REC"/>
    <property type="match status" value="1"/>
</dbReference>
<keyword evidence="5" id="KW-1185">Reference proteome</keyword>
<keyword evidence="1" id="KW-0597">Phosphoprotein</keyword>
<reference evidence="4 5" key="1">
    <citation type="submission" date="2020-01" db="EMBL/GenBank/DDBJ databases">
        <authorList>
            <person name="Kim M.K."/>
        </authorList>
    </citation>
    <scope>NUCLEOTIDE SEQUENCE [LARGE SCALE GENOMIC DNA]</scope>
    <source>
        <strain evidence="4 5">BT213</strain>
    </source>
</reference>
<dbReference type="PANTHER" id="PTHR37299">
    <property type="entry name" value="TRANSCRIPTIONAL REGULATOR-RELATED"/>
    <property type="match status" value="1"/>
</dbReference>
<dbReference type="Pfam" id="PF04397">
    <property type="entry name" value="LytTR"/>
    <property type="match status" value="1"/>
</dbReference>
<dbReference type="PROSITE" id="PS50930">
    <property type="entry name" value="HTH_LYTTR"/>
    <property type="match status" value="1"/>
</dbReference>
<accession>A0A6B2H5Y4</accession>
<dbReference type="Proteomes" id="UP000478546">
    <property type="component" value="Unassembled WGS sequence"/>
</dbReference>
<feature type="domain" description="HTH LytTR-type" evidence="3">
    <location>
        <begin position="140"/>
        <end position="239"/>
    </location>
</feature>
<dbReference type="SUPFAM" id="SSF52172">
    <property type="entry name" value="CheY-like"/>
    <property type="match status" value="1"/>
</dbReference>
<dbReference type="SMART" id="SM00850">
    <property type="entry name" value="LytTR"/>
    <property type="match status" value="1"/>
</dbReference>
<name>A0A6B2H5Y4_9BACT</name>
<dbReference type="Gene3D" id="3.40.50.2300">
    <property type="match status" value="1"/>
</dbReference>
<protein>
    <submittedName>
        <fullName evidence="4">Response regulator transcription factor</fullName>
    </submittedName>
</protein>
<evidence type="ECO:0000259" key="2">
    <source>
        <dbReference type="PROSITE" id="PS50110"/>
    </source>
</evidence>
<dbReference type="GO" id="GO:0000156">
    <property type="term" value="F:phosphorelay response regulator activity"/>
    <property type="evidence" value="ECO:0007669"/>
    <property type="project" value="InterPro"/>
</dbReference>
<evidence type="ECO:0000313" key="4">
    <source>
        <dbReference type="EMBL" id="NDK55727.1"/>
    </source>
</evidence>
<dbReference type="InterPro" id="IPR007492">
    <property type="entry name" value="LytTR_DNA-bd_dom"/>
</dbReference>
<evidence type="ECO:0000313" key="5">
    <source>
        <dbReference type="Proteomes" id="UP000478546"/>
    </source>
</evidence>
<dbReference type="Gene3D" id="2.40.50.1020">
    <property type="entry name" value="LytTr DNA-binding domain"/>
    <property type="match status" value="1"/>
</dbReference>
<dbReference type="InterPro" id="IPR001789">
    <property type="entry name" value="Sig_transdc_resp-reg_receiver"/>
</dbReference>
<dbReference type="EMBL" id="JAAEAA010000007">
    <property type="protein sequence ID" value="NDK55727.1"/>
    <property type="molecule type" value="Genomic_DNA"/>
</dbReference>
<dbReference type="AlphaFoldDB" id="A0A6B2H5Y4"/>
<sequence>MQTHEDINCIIIEDESPAASVLQMHIARFPFLKLLGTFSSCTKALPVLNSEKIDLVFLDINLPGVPGIQFASIIKTTTGIIFTTAYSEYAVQGFELNAVDYLLKPISFERFSKAINRYLTLYQHNSFVLPTIDKVDARPFVFVKCDRKMVKIFLDDILYLEAQRNCLLIYTENEVYRSYQAISEMEEKLPDTLFIRVHRSFIIALDKVKAYNNSYVVIQDKQIPIGRMYSDVINSTLKANVK</sequence>
<gene>
    <name evidence="4" type="ORF">GWO68_07360</name>
</gene>
<dbReference type="InterPro" id="IPR046947">
    <property type="entry name" value="LytR-like"/>
</dbReference>
<proteinExistence type="predicted"/>
<dbReference type="RefSeq" id="WP_162345787.1">
    <property type="nucleotide sequence ID" value="NZ_JAAEAA010000007.1"/>
</dbReference>
<feature type="domain" description="Response regulatory" evidence="2">
    <location>
        <begin position="8"/>
        <end position="119"/>
    </location>
</feature>
<organism evidence="4 5">
    <name type="scientific">Pontibacter fetidus</name>
    <dbReference type="NCBI Taxonomy" id="2700082"/>
    <lineage>
        <taxon>Bacteria</taxon>
        <taxon>Pseudomonadati</taxon>
        <taxon>Bacteroidota</taxon>
        <taxon>Cytophagia</taxon>
        <taxon>Cytophagales</taxon>
        <taxon>Hymenobacteraceae</taxon>
        <taxon>Pontibacter</taxon>
    </lineage>
</organism>
<dbReference type="PANTHER" id="PTHR37299:SF1">
    <property type="entry name" value="STAGE 0 SPORULATION PROTEIN A HOMOLOG"/>
    <property type="match status" value="1"/>
</dbReference>
<dbReference type="PROSITE" id="PS50110">
    <property type="entry name" value="RESPONSE_REGULATORY"/>
    <property type="match status" value="1"/>
</dbReference>
<comment type="caution">
    <text evidence="4">The sequence shown here is derived from an EMBL/GenBank/DDBJ whole genome shotgun (WGS) entry which is preliminary data.</text>
</comment>
<evidence type="ECO:0000259" key="3">
    <source>
        <dbReference type="PROSITE" id="PS50930"/>
    </source>
</evidence>
<feature type="modified residue" description="4-aspartylphosphate" evidence="1">
    <location>
        <position position="59"/>
    </location>
</feature>
<dbReference type="InterPro" id="IPR011006">
    <property type="entry name" value="CheY-like_superfamily"/>
</dbReference>
<dbReference type="GO" id="GO:0003677">
    <property type="term" value="F:DNA binding"/>
    <property type="evidence" value="ECO:0007669"/>
    <property type="project" value="InterPro"/>
</dbReference>